<dbReference type="InterPro" id="IPR045336">
    <property type="entry name" value="MmgE_PrpD_N"/>
</dbReference>
<dbReference type="InterPro" id="IPR036148">
    <property type="entry name" value="MmgE/PrpD_sf"/>
</dbReference>
<dbReference type="SUPFAM" id="SSF103378">
    <property type="entry name" value="2-methylcitrate dehydratase PrpD"/>
    <property type="match status" value="1"/>
</dbReference>
<feature type="domain" description="MmgE/PrpD N-terminal" evidence="2">
    <location>
        <begin position="17"/>
        <end position="254"/>
    </location>
</feature>
<dbReference type="InterPro" id="IPR045337">
    <property type="entry name" value="MmgE_PrpD_C"/>
</dbReference>
<dbReference type="Gene3D" id="1.10.4100.10">
    <property type="entry name" value="2-methylcitrate dehydratase PrpD"/>
    <property type="match status" value="1"/>
</dbReference>
<dbReference type="EMBL" id="QGGV01000007">
    <property type="protein sequence ID" value="PWK55343.1"/>
    <property type="molecule type" value="Genomic_DNA"/>
</dbReference>
<reference evidence="4 5" key="1">
    <citation type="submission" date="2018-05" db="EMBL/GenBank/DDBJ databases">
        <title>Genomic Encyclopedia of Type Strains, Phase IV (KMG-IV): sequencing the most valuable type-strain genomes for metagenomic binning, comparative biology and taxonomic classification.</title>
        <authorList>
            <person name="Goeker M."/>
        </authorList>
    </citation>
    <scope>NUCLEOTIDE SEQUENCE [LARGE SCALE GENOMIC DNA]</scope>
    <source>
        <strain evidence="4 5">DSM 103371</strain>
    </source>
</reference>
<dbReference type="GO" id="GO:0016829">
    <property type="term" value="F:lyase activity"/>
    <property type="evidence" value="ECO:0007669"/>
    <property type="project" value="InterPro"/>
</dbReference>
<dbReference type="Proteomes" id="UP000245390">
    <property type="component" value="Unassembled WGS sequence"/>
</dbReference>
<proteinExistence type="inferred from homology"/>
<evidence type="ECO:0000313" key="5">
    <source>
        <dbReference type="Proteomes" id="UP000245390"/>
    </source>
</evidence>
<dbReference type="Pfam" id="PF03972">
    <property type="entry name" value="MmgE_PrpD_N"/>
    <property type="match status" value="1"/>
</dbReference>
<keyword evidence="5" id="KW-1185">Reference proteome</keyword>
<dbReference type="PANTHER" id="PTHR16943:SF8">
    <property type="entry name" value="2-METHYLCITRATE DEHYDRATASE"/>
    <property type="match status" value="1"/>
</dbReference>
<evidence type="ECO:0000256" key="1">
    <source>
        <dbReference type="ARBA" id="ARBA00006174"/>
    </source>
</evidence>
<dbReference type="RefSeq" id="WP_206508464.1">
    <property type="nucleotide sequence ID" value="NZ_CP034588.1"/>
</dbReference>
<protein>
    <submittedName>
        <fullName evidence="4">2-methylcitrate dehydratase PrpD</fullName>
    </submittedName>
</protein>
<dbReference type="InterPro" id="IPR042183">
    <property type="entry name" value="MmgE/PrpD_sf_1"/>
</dbReference>
<evidence type="ECO:0000259" key="3">
    <source>
        <dbReference type="Pfam" id="PF19305"/>
    </source>
</evidence>
<feature type="domain" description="MmgE/PrpD C-terminal" evidence="3">
    <location>
        <begin position="275"/>
        <end position="429"/>
    </location>
</feature>
<dbReference type="PANTHER" id="PTHR16943">
    <property type="entry name" value="2-METHYLCITRATE DEHYDRATASE-RELATED"/>
    <property type="match status" value="1"/>
</dbReference>
<dbReference type="Gene3D" id="3.30.1330.120">
    <property type="entry name" value="2-methylcitrate dehydratase PrpD"/>
    <property type="match status" value="1"/>
</dbReference>
<gene>
    <name evidence="4" type="ORF">C8D95_1078</name>
</gene>
<name>A0A316G3T9_9RHOB</name>
<comment type="similarity">
    <text evidence="1">Belongs to the PrpD family.</text>
</comment>
<comment type="caution">
    <text evidence="4">The sequence shown here is derived from an EMBL/GenBank/DDBJ whole genome shotgun (WGS) entry which is preliminary data.</text>
</comment>
<dbReference type="AlphaFoldDB" id="A0A316G3T9"/>
<organism evidence="4 5">
    <name type="scientific">Silicimonas algicola</name>
    <dbReference type="NCBI Taxonomy" id="1826607"/>
    <lineage>
        <taxon>Bacteria</taxon>
        <taxon>Pseudomonadati</taxon>
        <taxon>Pseudomonadota</taxon>
        <taxon>Alphaproteobacteria</taxon>
        <taxon>Rhodobacterales</taxon>
        <taxon>Paracoccaceae</taxon>
    </lineage>
</organism>
<evidence type="ECO:0000313" key="4">
    <source>
        <dbReference type="EMBL" id="PWK55343.1"/>
    </source>
</evidence>
<dbReference type="InterPro" id="IPR042188">
    <property type="entry name" value="MmgE/PrpD_sf_2"/>
</dbReference>
<dbReference type="Pfam" id="PF19305">
    <property type="entry name" value="MmgE_PrpD_C"/>
    <property type="match status" value="1"/>
</dbReference>
<accession>A0A316G3T9</accession>
<dbReference type="InterPro" id="IPR005656">
    <property type="entry name" value="MmgE_PrpD"/>
</dbReference>
<sequence length="461" mass="48903">MTADLPPPGAARAEVYAAWLAGLAWADVSERMRQVALLDVTDALGLCVAARGEPYMVQIVGGWDSEGPCTALGHTRRLDAAGAALANGVAIHGEDFDDTLEGSPIRVGAMTIPAALAAAERFGLSGERAALGIVAGLETVCRLNRVAPGAIHRAGFHPVGVIGAMGAAAAAGVALGLDVRQQTMAFGLAGSMASGILEYLSEGAWTKRLHPGWAAQSGLRAAVLARSGFFAPRTVFEGPHGFFHAFAPSAEPDFTPLETSLGDEWYAERILFKPFACGTMIHPYVDCMRRLAASGVRAADIRKITCPTAEGLIHRLWEPLAVKHRPPSGYAAKFSMPYCMAVGFFDDDAGLSQFSDTRASDPKVLDLAAKISYEIDPANEYPRNYTGHIRVETTDGRRIAIDQPHMRGGVREPLTAEEIRAKAVANCRHGGWSVTQAEAMLDWVSGLPSQPDLSGFAVLAT</sequence>
<evidence type="ECO:0000259" key="2">
    <source>
        <dbReference type="Pfam" id="PF03972"/>
    </source>
</evidence>